<evidence type="ECO:0000313" key="4">
    <source>
        <dbReference type="Proteomes" id="UP000789390"/>
    </source>
</evidence>
<feature type="region of interest" description="Disordered" evidence="1">
    <location>
        <begin position="178"/>
        <end position="199"/>
    </location>
</feature>
<proteinExistence type="predicted"/>
<evidence type="ECO:0000313" key="3">
    <source>
        <dbReference type="EMBL" id="CAH0110960.1"/>
    </source>
</evidence>
<name>A0A8J2S5G2_9CRUS</name>
<evidence type="ECO:0000256" key="2">
    <source>
        <dbReference type="SAM" id="SignalP"/>
    </source>
</evidence>
<feature type="signal peptide" evidence="2">
    <location>
        <begin position="1"/>
        <end position="19"/>
    </location>
</feature>
<dbReference type="EMBL" id="CAKKLH010000309">
    <property type="protein sequence ID" value="CAH0110960.1"/>
    <property type="molecule type" value="Genomic_DNA"/>
</dbReference>
<keyword evidence="4" id="KW-1185">Reference proteome</keyword>
<dbReference type="Proteomes" id="UP000789390">
    <property type="component" value="Unassembled WGS sequence"/>
</dbReference>
<dbReference type="Pfam" id="PF14099">
    <property type="entry name" value="Polysacc_lyase"/>
    <property type="match status" value="1"/>
</dbReference>
<accession>A0A8J2S5G2</accession>
<feature type="compositionally biased region" description="Polar residues" evidence="1">
    <location>
        <begin position="178"/>
        <end position="192"/>
    </location>
</feature>
<comment type="caution">
    <text evidence="3">The sequence shown here is derived from an EMBL/GenBank/DDBJ whole genome shotgun (WGS) entry which is preliminary data.</text>
</comment>
<gene>
    <name evidence="3" type="ORF">DGAL_LOCUS14568</name>
</gene>
<organism evidence="3 4">
    <name type="scientific">Daphnia galeata</name>
    <dbReference type="NCBI Taxonomy" id="27404"/>
    <lineage>
        <taxon>Eukaryota</taxon>
        <taxon>Metazoa</taxon>
        <taxon>Ecdysozoa</taxon>
        <taxon>Arthropoda</taxon>
        <taxon>Crustacea</taxon>
        <taxon>Branchiopoda</taxon>
        <taxon>Diplostraca</taxon>
        <taxon>Cladocera</taxon>
        <taxon>Anomopoda</taxon>
        <taxon>Daphniidae</taxon>
        <taxon>Daphnia</taxon>
    </lineage>
</organism>
<protein>
    <submittedName>
        <fullName evidence="3">Uncharacterized protein</fullName>
    </submittedName>
</protein>
<dbReference type="Gene3D" id="2.60.120.200">
    <property type="match status" value="1"/>
</dbReference>
<keyword evidence="2" id="KW-0732">Signal</keyword>
<evidence type="ECO:0000256" key="1">
    <source>
        <dbReference type="SAM" id="MobiDB-lite"/>
    </source>
</evidence>
<dbReference type="OrthoDB" id="6345370at2759"/>
<dbReference type="InterPro" id="IPR025975">
    <property type="entry name" value="Polysacc_lyase"/>
</dbReference>
<dbReference type="AlphaFoldDB" id="A0A8J2S5G2"/>
<feature type="chain" id="PRO_5035300099" evidence="2">
    <location>
        <begin position="20"/>
        <end position="501"/>
    </location>
</feature>
<sequence>MSVLLFGCFLFSFLSVSLGRGESQTAFAPYHHHAGPSSSRLNSLLRLFSKMHQLTGRVNPSPYGHLERGRPYYYPSPMMPEYPMMDYYPPVYPHPADDFFYPNYPPSPIFDQRYVGYPEESHPYEYGGSLAGYNEDALIADYLMSTLSSFQPVFNQKTFKNKIAAVIIPSSLRGPFGNPQQVSQGIHSSETAGPSDKDATTITEGVSIGTIVKDLAASDADVVSLGPAVLAYSHLSSSQSPKWQLQFNFNGYERQNKDFLMKSCPPDIKENVKQTVKMIDASLQKDAVEFPTTNTKKIHVQCVKDSLMGNVVNFTIYKGDNDSAGKKSDRERMEMKGKEKGTKGKSFIFAWWFKLDPKMKNTYNDFYHIFQIKTGGSDALTEFPLATLSLTNKENFHLQLNYLGRYGDSPKKLLNLADAKGKWIQVFVEAVFKTKKEGGYIRVMLKDDKGKDLTTEKKIDHEMWWQGANFRPKWGLYRKKSSAYQSADWQLFQNIQIWMKK</sequence>
<reference evidence="3" key="1">
    <citation type="submission" date="2021-11" db="EMBL/GenBank/DDBJ databases">
        <authorList>
            <person name="Schell T."/>
        </authorList>
    </citation>
    <scope>NUCLEOTIDE SEQUENCE</scope>
    <source>
        <strain evidence="3">M5</strain>
    </source>
</reference>